<dbReference type="InterPro" id="IPR015943">
    <property type="entry name" value="WD40/YVTN_repeat-like_dom_sf"/>
</dbReference>
<dbReference type="RefSeq" id="WP_015243667.1">
    <property type="nucleotide sequence ID" value="NC_019892.1"/>
</dbReference>
<gene>
    <name evidence="2" type="ordered locus">Sinac_0018</name>
</gene>
<keyword evidence="3" id="KW-1185">Reference proteome</keyword>
<dbReference type="Proteomes" id="UP000010798">
    <property type="component" value="Chromosome"/>
</dbReference>
<reference evidence="2 3" key="1">
    <citation type="submission" date="2012-02" db="EMBL/GenBank/DDBJ databases">
        <title>Complete sequence of chromosome of Singulisphaera acidiphila DSM 18658.</title>
        <authorList>
            <consortium name="US DOE Joint Genome Institute (JGI-PGF)"/>
            <person name="Lucas S."/>
            <person name="Copeland A."/>
            <person name="Lapidus A."/>
            <person name="Glavina del Rio T."/>
            <person name="Dalin E."/>
            <person name="Tice H."/>
            <person name="Bruce D."/>
            <person name="Goodwin L."/>
            <person name="Pitluck S."/>
            <person name="Peters L."/>
            <person name="Ovchinnikova G."/>
            <person name="Chertkov O."/>
            <person name="Kyrpides N."/>
            <person name="Mavromatis K."/>
            <person name="Ivanova N."/>
            <person name="Brettin T."/>
            <person name="Detter J.C."/>
            <person name="Han C."/>
            <person name="Larimer F."/>
            <person name="Land M."/>
            <person name="Hauser L."/>
            <person name="Markowitz V."/>
            <person name="Cheng J.-F."/>
            <person name="Hugenholtz P."/>
            <person name="Woyke T."/>
            <person name="Wu D."/>
            <person name="Tindall B."/>
            <person name="Pomrenke H."/>
            <person name="Brambilla E."/>
            <person name="Klenk H.-P."/>
            <person name="Eisen J.A."/>
        </authorList>
    </citation>
    <scope>NUCLEOTIDE SEQUENCE [LARGE SCALE GENOMIC DNA]</scope>
    <source>
        <strain evidence="3">ATCC BAA-1392 / DSM 18658 / VKM B-2454 / MOB10</strain>
    </source>
</reference>
<dbReference type="Gene3D" id="2.40.10.480">
    <property type="match status" value="1"/>
</dbReference>
<dbReference type="InterPro" id="IPR011047">
    <property type="entry name" value="Quinoprotein_ADH-like_sf"/>
</dbReference>
<proteinExistence type="predicted"/>
<sequence>MRELLRALPSRLQGVRPALRRRAFQPGAESLELRQLLATDVLTYHNDNARTGQNLTEGVLNAATLNTGSFGKLFSYQVDGDIYAQPLYDTGVLINRTLHDVVYVATTHGSIYAFDATNNLGPNAGPLWATSLIDPANGVTTVTGADLNTTNFTELGIVGTPVIDKASGTLYVDVMSKVNTTSAPIIQHKLHALDITTGKEKFGGPVTIQATVPGTADGGDTVSFNAAKQLQRSALLLNNGVVYVAFASFDRLPYHGWLMAYNASNLQQVGVFCVTPNSRQGSIWMSGGGPAADAYGNVYVATANGKFSVDTGGSDYSNSVLRLVMGGNGLQVADYYTPSNQQLLDSQDQDLGSGGVVVLPNQAGGPLPLIVAADKNGTIYLLDRDNLGGFHPDSDPIVHKTPAGTIGLLNGDTNLWLGAYSTPAYFNNKLYYAAPGDYLKAFSIAGGQFADDPVSMSSNKFTYPGSTPSISANGEFGGIVWVLENGKTSAVLRAYDASNLGNQIYNSQMSGTRDQLGPGVKFATPTVADGKVFVGSRGQLTVFGDLQSAYVNGQRNLLSQGFKRPQVYLMLASSPDFVWHPATPALTKLLDQQAQKGLLKKPIPHRVPVHPAGPRPRPTPRRPNR</sequence>
<organism evidence="2 3">
    <name type="scientific">Singulisphaera acidiphila (strain ATCC BAA-1392 / DSM 18658 / VKM B-2454 / MOB10)</name>
    <dbReference type="NCBI Taxonomy" id="886293"/>
    <lineage>
        <taxon>Bacteria</taxon>
        <taxon>Pseudomonadati</taxon>
        <taxon>Planctomycetota</taxon>
        <taxon>Planctomycetia</taxon>
        <taxon>Isosphaerales</taxon>
        <taxon>Isosphaeraceae</taxon>
        <taxon>Singulisphaera</taxon>
    </lineage>
</organism>
<dbReference type="eggNOG" id="COG1520">
    <property type="taxonomic scope" value="Bacteria"/>
</dbReference>
<dbReference type="EMBL" id="CP003364">
    <property type="protein sequence ID" value="AGA24482.1"/>
    <property type="molecule type" value="Genomic_DNA"/>
</dbReference>
<evidence type="ECO:0000313" key="3">
    <source>
        <dbReference type="Proteomes" id="UP000010798"/>
    </source>
</evidence>
<dbReference type="AlphaFoldDB" id="L0D5F4"/>
<feature type="compositionally biased region" description="Basic residues" evidence="1">
    <location>
        <begin position="599"/>
        <end position="608"/>
    </location>
</feature>
<dbReference type="Gene3D" id="2.130.10.10">
    <property type="entry name" value="YVTN repeat-like/Quinoprotein amine dehydrogenase"/>
    <property type="match status" value="1"/>
</dbReference>
<dbReference type="KEGG" id="saci:Sinac_0018"/>
<dbReference type="STRING" id="886293.Sinac_0018"/>
<feature type="region of interest" description="Disordered" evidence="1">
    <location>
        <begin position="599"/>
        <end position="625"/>
    </location>
</feature>
<accession>L0D5F4</accession>
<dbReference type="OrthoDB" id="282145at2"/>
<evidence type="ECO:0000313" key="2">
    <source>
        <dbReference type="EMBL" id="AGA24482.1"/>
    </source>
</evidence>
<evidence type="ECO:0000256" key="1">
    <source>
        <dbReference type="SAM" id="MobiDB-lite"/>
    </source>
</evidence>
<dbReference type="SUPFAM" id="SSF50998">
    <property type="entry name" value="Quinoprotein alcohol dehydrogenase-like"/>
    <property type="match status" value="1"/>
</dbReference>
<dbReference type="HOGENOM" id="CLU_021031_0_0_0"/>
<protein>
    <submittedName>
        <fullName evidence="2">Uncharacterized protein</fullName>
    </submittedName>
</protein>
<name>L0D5F4_SINAD</name>